<keyword evidence="3" id="KW-0406">Ion transport</keyword>
<accession>A0ABW4C8B6</accession>
<comment type="caution">
    <text evidence="3">The sequence shown here is derived from an EMBL/GenBank/DDBJ whole genome shotgun (WGS) entry which is preliminary data.</text>
</comment>
<dbReference type="SUPFAM" id="SSF51735">
    <property type="entry name" value="NAD(P)-binding Rossmann-fold domains"/>
    <property type="match status" value="1"/>
</dbReference>
<gene>
    <name evidence="3" type="ORF">ACFQ4Y_05285</name>
</gene>
<dbReference type="GO" id="GO:0034220">
    <property type="term" value="P:monoatomic ion transmembrane transport"/>
    <property type="evidence" value="ECO:0007669"/>
    <property type="project" value="UniProtKB-KW"/>
</dbReference>
<keyword evidence="3" id="KW-0813">Transport</keyword>
<feature type="domain" description="RCK C-terminal" evidence="2">
    <location>
        <begin position="144"/>
        <end position="226"/>
    </location>
</feature>
<dbReference type="InterPro" id="IPR003148">
    <property type="entry name" value="RCK_N"/>
</dbReference>
<dbReference type="Pfam" id="PF02080">
    <property type="entry name" value="TrkA_C"/>
    <property type="match status" value="1"/>
</dbReference>
<dbReference type="InterPro" id="IPR036291">
    <property type="entry name" value="NAD(P)-bd_dom_sf"/>
</dbReference>
<organism evidence="3 4">
    <name type="scientific">Kroppenstedtia sanguinis</name>
    <dbReference type="NCBI Taxonomy" id="1380684"/>
    <lineage>
        <taxon>Bacteria</taxon>
        <taxon>Bacillati</taxon>
        <taxon>Bacillota</taxon>
        <taxon>Bacilli</taxon>
        <taxon>Bacillales</taxon>
        <taxon>Thermoactinomycetaceae</taxon>
        <taxon>Kroppenstedtia</taxon>
    </lineage>
</organism>
<dbReference type="PANTHER" id="PTHR43833">
    <property type="entry name" value="POTASSIUM CHANNEL PROTEIN 2-RELATED-RELATED"/>
    <property type="match status" value="1"/>
</dbReference>
<evidence type="ECO:0000313" key="4">
    <source>
        <dbReference type="Proteomes" id="UP001597282"/>
    </source>
</evidence>
<dbReference type="InterPro" id="IPR050721">
    <property type="entry name" value="Trk_Ktr_HKT_K-transport"/>
</dbReference>
<keyword evidence="3" id="KW-0407">Ion channel</keyword>
<dbReference type="Gene3D" id="3.40.50.720">
    <property type="entry name" value="NAD(P)-binding Rossmann-like Domain"/>
    <property type="match status" value="1"/>
</dbReference>
<feature type="domain" description="RCK N-terminal" evidence="1">
    <location>
        <begin position="11"/>
        <end position="128"/>
    </location>
</feature>
<evidence type="ECO:0000313" key="3">
    <source>
        <dbReference type="EMBL" id="MFD1426349.1"/>
    </source>
</evidence>
<dbReference type="PANTHER" id="PTHR43833:SF7">
    <property type="entry name" value="KTR SYSTEM POTASSIUM UPTAKE PROTEIN C"/>
    <property type="match status" value="1"/>
</dbReference>
<reference evidence="4" key="1">
    <citation type="journal article" date="2019" name="Int. J. Syst. Evol. Microbiol.">
        <title>The Global Catalogue of Microorganisms (GCM) 10K type strain sequencing project: providing services to taxonomists for standard genome sequencing and annotation.</title>
        <authorList>
            <consortium name="The Broad Institute Genomics Platform"/>
            <consortium name="The Broad Institute Genome Sequencing Center for Infectious Disease"/>
            <person name="Wu L."/>
            <person name="Ma J."/>
        </authorList>
    </citation>
    <scope>NUCLEOTIDE SEQUENCE [LARGE SCALE GENOMIC DNA]</scope>
    <source>
        <strain evidence="4">S1</strain>
    </source>
</reference>
<dbReference type="Gene3D" id="3.30.70.1450">
    <property type="entry name" value="Regulator of K+ conductance, C-terminal domain"/>
    <property type="match status" value="1"/>
</dbReference>
<dbReference type="RefSeq" id="WP_380163363.1">
    <property type="nucleotide sequence ID" value="NZ_JBHTNU010000004.1"/>
</dbReference>
<dbReference type="EMBL" id="JBHTNU010000004">
    <property type="protein sequence ID" value="MFD1426349.1"/>
    <property type="molecule type" value="Genomic_DNA"/>
</dbReference>
<keyword evidence="4" id="KW-1185">Reference proteome</keyword>
<dbReference type="PROSITE" id="PS51202">
    <property type="entry name" value="RCK_C"/>
    <property type="match status" value="1"/>
</dbReference>
<dbReference type="SUPFAM" id="SSF116726">
    <property type="entry name" value="TrkA C-terminal domain-like"/>
    <property type="match status" value="1"/>
</dbReference>
<dbReference type="InterPro" id="IPR006037">
    <property type="entry name" value="RCK_C"/>
</dbReference>
<dbReference type="Pfam" id="PF02254">
    <property type="entry name" value="TrkA_N"/>
    <property type="match status" value="1"/>
</dbReference>
<name>A0ABW4C8B6_9BACL</name>
<dbReference type="InterPro" id="IPR036721">
    <property type="entry name" value="RCK_C_sf"/>
</dbReference>
<proteinExistence type="predicted"/>
<sequence>MGTEKGRISMKKEFAVIGLGRFGGSVAKTLHEMGYDVLAIDRDPQRVQDFAQIVTHAVEADSTDENALKALGIRNFDVVVISIGEDIQSSIMTTLILREMGVEKVVVKARNDLHGKVLYKIGAYKVVYPERDMGVRVVHNLISPNILDYIELADEYSIIEVHAGEFFAGKTLEELDIRAMFGCNVMAIKSKNKINIAPLAGDRIRRGDVLVVIGHNDDLKKLEERA</sequence>
<dbReference type="Proteomes" id="UP001597282">
    <property type="component" value="Unassembled WGS sequence"/>
</dbReference>
<protein>
    <submittedName>
        <fullName evidence="3">Potassium channel family protein</fullName>
    </submittedName>
</protein>
<evidence type="ECO:0000259" key="2">
    <source>
        <dbReference type="PROSITE" id="PS51202"/>
    </source>
</evidence>
<dbReference type="PROSITE" id="PS51201">
    <property type="entry name" value="RCK_N"/>
    <property type="match status" value="1"/>
</dbReference>
<evidence type="ECO:0000259" key="1">
    <source>
        <dbReference type="PROSITE" id="PS51201"/>
    </source>
</evidence>